<dbReference type="EMBL" id="NWUX01000002">
    <property type="protein sequence ID" value="PCF96863.1"/>
    <property type="molecule type" value="Genomic_DNA"/>
</dbReference>
<dbReference type="InterPro" id="IPR042255">
    <property type="entry name" value="EutC_N"/>
</dbReference>
<keyword evidence="3 5" id="KW-0170">Cobalt</keyword>
<comment type="subunit">
    <text evidence="5">The basic unit is a heterodimer which dimerizes to form tetramers. The heterotetramers trimerize; 6 large subunits form a core ring with 6 small subunits projecting outwards.</text>
</comment>
<comment type="cofactor">
    <cofactor evidence="5">
        <name>adenosylcob(III)alamin</name>
        <dbReference type="ChEBI" id="CHEBI:18408"/>
    </cofactor>
    <text evidence="5">Binds between the large and small subunits.</text>
</comment>
<comment type="function">
    <text evidence="5">Catalyzes the deamination of various vicinal amino-alcohols to oxo compounds. Allows this organism to utilize ethanolamine as the sole source of nitrogen and carbon in the presence of external vitamin B12.</text>
</comment>
<evidence type="ECO:0000256" key="2">
    <source>
        <dbReference type="ARBA" id="ARBA00023239"/>
    </source>
</evidence>
<feature type="binding site" evidence="5">
    <location>
        <position position="193"/>
    </location>
    <ligand>
        <name>adenosylcob(III)alamin</name>
        <dbReference type="ChEBI" id="CHEBI:18408"/>
    </ligand>
</feature>
<keyword evidence="1 5" id="KW-0846">Cobalamin</keyword>
<evidence type="ECO:0000256" key="1">
    <source>
        <dbReference type="ARBA" id="ARBA00022628"/>
    </source>
</evidence>
<feature type="binding site" evidence="5">
    <location>
        <position position="214"/>
    </location>
    <ligand>
        <name>adenosylcob(III)alamin</name>
        <dbReference type="ChEBI" id="CHEBI:18408"/>
    </ligand>
</feature>
<gene>
    <name evidence="5" type="primary">eutC</name>
    <name evidence="6" type="ORF">CPA45_03895</name>
</gene>
<comment type="subcellular location">
    <subcellularLocation>
        <location evidence="5">Bacterial microcompartment</location>
    </subcellularLocation>
</comment>
<comment type="pathway">
    <text evidence="5">Amine and polyamine degradation; ethanolamine degradation.</text>
</comment>
<evidence type="ECO:0000256" key="3">
    <source>
        <dbReference type="ARBA" id="ARBA00023285"/>
    </source>
</evidence>
<dbReference type="InterPro" id="IPR042251">
    <property type="entry name" value="EutC_C"/>
</dbReference>
<reference evidence="7" key="1">
    <citation type="submission" date="2017-09" db="EMBL/GenBank/DDBJ databases">
        <authorList>
            <person name="Cho G.-S."/>
            <person name="Oguntoyinbo F.A."/>
            <person name="Cnockaert M."/>
            <person name="Kabisch J."/>
            <person name="Neve H."/>
            <person name="Bockelmann W."/>
            <person name="Wenning M."/>
            <person name="Franz C.M."/>
            <person name="Vandamme P."/>
        </authorList>
    </citation>
    <scope>NUCLEOTIDE SEQUENCE [LARGE SCALE GENOMIC DNA]</scope>
    <source>
        <strain evidence="7">MBT G8648</strain>
    </source>
</reference>
<dbReference type="Proteomes" id="UP000218677">
    <property type="component" value="Unassembled WGS sequence"/>
</dbReference>
<dbReference type="PANTHER" id="PTHR39330">
    <property type="entry name" value="ETHANOLAMINE AMMONIA-LYASE LIGHT CHAIN"/>
    <property type="match status" value="1"/>
</dbReference>
<comment type="caution">
    <text evidence="6">The sequence shown here is derived from an EMBL/GenBank/DDBJ whole genome shotgun (WGS) entry which is preliminary data.</text>
</comment>
<keyword evidence="4 5" id="KW-1283">Bacterial microcompartment</keyword>
<evidence type="ECO:0000313" key="7">
    <source>
        <dbReference type="Proteomes" id="UP000218677"/>
    </source>
</evidence>
<keyword evidence="7" id="KW-1185">Reference proteome</keyword>
<dbReference type="InterPro" id="IPR009246">
    <property type="entry name" value="EutC"/>
</dbReference>
<dbReference type="GO" id="GO:0046336">
    <property type="term" value="P:ethanolamine catabolic process"/>
    <property type="evidence" value="ECO:0007669"/>
    <property type="project" value="UniProtKB-UniRule"/>
</dbReference>
<protein>
    <recommendedName>
        <fullName evidence="5">Ethanolamine ammonia-lyase small subunit</fullName>
        <shortName evidence="5">EAL small subunit</shortName>
        <ecNumber evidence="5">4.3.1.7</ecNumber>
    </recommendedName>
</protein>
<dbReference type="Gene3D" id="3.40.50.11240">
    <property type="entry name" value="Ethanolamine ammonia-lyase light chain (EutC)"/>
    <property type="match status" value="1"/>
</dbReference>
<evidence type="ECO:0000256" key="4">
    <source>
        <dbReference type="ARBA" id="ARBA00024446"/>
    </source>
</evidence>
<dbReference type="Gene3D" id="1.10.30.40">
    <property type="entry name" value="Ethanolamine ammonia-lyase light chain (EutC), N-terminal domain"/>
    <property type="match status" value="1"/>
</dbReference>
<organism evidence="6 7">
    <name type="scientific">Vreelandella nigrificans</name>
    <dbReference type="NCBI Taxonomy" id="2042704"/>
    <lineage>
        <taxon>Bacteria</taxon>
        <taxon>Pseudomonadati</taxon>
        <taxon>Pseudomonadota</taxon>
        <taxon>Gammaproteobacteria</taxon>
        <taxon>Oceanospirillales</taxon>
        <taxon>Halomonadaceae</taxon>
        <taxon>Vreelandella</taxon>
    </lineage>
</organism>
<comment type="similarity">
    <text evidence="5">Belongs to the EutC family.</text>
</comment>
<name>A0A2A4HS07_9GAMM</name>
<evidence type="ECO:0000256" key="5">
    <source>
        <dbReference type="HAMAP-Rule" id="MF_00601"/>
    </source>
</evidence>
<dbReference type="GO" id="GO:0006520">
    <property type="term" value="P:amino acid metabolic process"/>
    <property type="evidence" value="ECO:0007669"/>
    <property type="project" value="InterPro"/>
</dbReference>
<evidence type="ECO:0000313" key="6">
    <source>
        <dbReference type="EMBL" id="PCF96863.1"/>
    </source>
</evidence>
<dbReference type="HAMAP" id="MF_00601">
    <property type="entry name" value="EutC"/>
    <property type="match status" value="1"/>
</dbReference>
<dbReference type="EC" id="4.3.1.7" evidence="5"/>
<dbReference type="NCBIfam" id="NF003971">
    <property type="entry name" value="PRK05465.1"/>
    <property type="match status" value="1"/>
</dbReference>
<accession>A0A2A4HS07</accession>
<dbReference type="Pfam" id="PF05985">
    <property type="entry name" value="EutC"/>
    <property type="match status" value="1"/>
</dbReference>
<feature type="binding site" evidence="5">
    <location>
        <position position="243"/>
    </location>
    <ligand>
        <name>adenosylcob(III)alamin</name>
        <dbReference type="ChEBI" id="CHEBI:18408"/>
    </ligand>
</feature>
<dbReference type="GO" id="GO:0031419">
    <property type="term" value="F:cobalamin binding"/>
    <property type="evidence" value="ECO:0007669"/>
    <property type="project" value="UniProtKB-UniRule"/>
</dbReference>
<dbReference type="AlphaFoldDB" id="A0A2A4HS07"/>
<proteinExistence type="inferred from homology"/>
<dbReference type="UniPathway" id="UPA00560"/>
<dbReference type="GO" id="GO:0009350">
    <property type="term" value="C:ethanolamine ammonia-lyase complex"/>
    <property type="evidence" value="ECO:0007669"/>
    <property type="project" value="UniProtKB-UniRule"/>
</dbReference>
<keyword evidence="2 5" id="KW-0456">Lyase</keyword>
<dbReference type="OrthoDB" id="114248at2"/>
<dbReference type="GO" id="GO:0008851">
    <property type="term" value="F:ethanolamine ammonia-lyase activity"/>
    <property type="evidence" value="ECO:0007669"/>
    <property type="project" value="UniProtKB-UniRule"/>
</dbReference>
<dbReference type="PANTHER" id="PTHR39330:SF1">
    <property type="entry name" value="ETHANOLAMINE AMMONIA-LYASE SMALL SUBUNIT"/>
    <property type="match status" value="1"/>
</dbReference>
<dbReference type="GO" id="GO:0031471">
    <property type="term" value="C:ethanolamine degradation polyhedral organelle"/>
    <property type="evidence" value="ECO:0007669"/>
    <property type="project" value="UniProtKB-UniRule"/>
</dbReference>
<sequence>MTNYPLPSRIACATCRRSLPVTPDNRAKALSPTIVIENPWERLRAFTDARIGLGRAGVSLPTKQLLAFQLAHAQAQDAVHCPLECDALASELIETLSLSVPPIRLHSQAEDRAMYLQRPDYGRRLSDGSRQQLQQATESGQRFDLAVVIVDGLSALAVQQNSAPFLTALHRAFAHDQNEWQLAPLTVVEQGRVAIGDEVGALLNADAVLVMIGERPGLSSPDSLGLYMTWAPEVGLKDDRRNCISNVRPAGLKPEEAARRLLLLLAEARQRKLSGVQLKDRSEDSVLEGAAGGSTQNFLVAD</sequence>
<dbReference type="PIRSF" id="PIRSF018982">
    <property type="entry name" value="EutC"/>
    <property type="match status" value="1"/>
</dbReference>
<comment type="catalytic activity">
    <reaction evidence="5">
        <text>ethanolamine = acetaldehyde + NH4(+)</text>
        <dbReference type="Rhea" id="RHEA:15313"/>
        <dbReference type="ChEBI" id="CHEBI:15343"/>
        <dbReference type="ChEBI" id="CHEBI:28938"/>
        <dbReference type="ChEBI" id="CHEBI:57603"/>
        <dbReference type="EC" id="4.3.1.7"/>
    </reaction>
</comment>